<evidence type="ECO:0000256" key="2">
    <source>
        <dbReference type="ARBA" id="ARBA00010790"/>
    </source>
</evidence>
<keyword evidence="4" id="KW-0274">FAD</keyword>
<evidence type="ECO:0000256" key="1">
    <source>
        <dbReference type="ARBA" id="ARBA00001974"/>
    </source>
</evidence>
<evidence type="ECO:0000259" key="6">
    <source>
        <dbReference type="Pfam" id="PF00732"/>
    </source>
</evidence>
<dbReference type="Gene3D" id="3.30.560.10">
    <property type="entry name" value="Glucose Oxidase, domain 3"/>
    <property type="match status" value="1"/>
</dbReference>
<dbReference type="OrthoDB" id="3536503at2759"/>
<dbReference type="GO" id="GO:0016614">
    <property type="term" value="F:oxidoreductase activity, acting on CH-OH group of donors"/>
    <property type="evidence" value="ECO:0007669"/>
    <property type="project" value="InterPro"/>
</dbReference>
<protein>
    <submittedName>
        <fullName evidence="7">A35bc82e-531d-4972-ad1d-ca23185f10dd</fullName>
    </submittedName>
</protein>
<evidence type="ECO:0000313" key="8">
    <source>
        <dbReference type="Proteomes" id="UP000624404"/>
    </source>
</evidence>
<evidence type="ECO:0000313" key="7">
    <source>
        <dbReference type="EMBL" id="CAD6446461.1"/>
    </source>
</evidence>
<dbReference type="Pfam" id="PF00732">
    <property type="entry name" value="GMC_oxred_N"/>
    <property type="match status" value="1"/>
</dbReference>
<evidence type="ECO:0000256" key="3">
    <source>
        <dbReference type="ARBA" id="ARBA00022630"/>
    </source>
</evidence>
<dbReference type="InterPro" id="IPR000172">
    <property type="entry name" value="GMC_OxRdtase_N"/>
</dbReference>
<dbReference type="Gene3D" id="4.10.450.10">
    <property type="entry name" value="Glucose Oxidase, domain 2"/>
    <property type="match status" value="1"/>
</dbReference>
<reference evidence="7" key="1">
    <citation type="submission" date="2020-10" db="EMBL/GenBank/DDBJ databases">
        <authorList>
            <person name="Kusch S."/>
        </authorList>
    </citation>
    <scope>NUCLEOTIDE SEQUENCE</scope>
    <source>
        <strain evidence="7">SwB9</strain>
    </source>
</reference>
<proteinExistence type="inferred from homology"/>
<evidence type="ECO:0000256" key="4">
    <source>
        <dbReference type="ARBA" id="ARBA00022827"/>
    </source>
</evidence>
<keyword evidence="5" id="KW-0560">Oxidoreductase</keyword>
<organism evidence="7 8">
    <name type="scientific">Sclerotinia trifoliorum</name>
    <dbReference type="NCBI Taxonomy" id="28548"/>
    <lineage>
        <taxon>Eukaryota</taxon>
        <taxon>Fungi</taxon>
        <taxon>Dikarya</taxon>
        <taxon>Ascomycota</taxon>
        <taxon>Pezizomycotina</taxon>
        <taxon>Leotiomycetes</taxon>
        <taxon>Helotiales</taxon>
        <taxon>Sclerotiniaceae</taxon>
        <taxon>Sclerotinia</taxon>
    </lineage>
</organism>
<keyword evidence="8" id="KW-1185">Reference proteome</keyword>
<dbReference type="InterPro" id="IPR012132">
    <property type="entry name" value="GMC_OxRdtase"/>
</dbReference>
<dbReference type="InterPro" id="IPR036188">
    <property type="entry name" value="FAD/NAD-bd_sf"/>
</dbReference>
<comment type="cofactor">
    <cofactor evidence="1">
        <name>FAD</name>
        <dbReference type="ChEBI" id="CHEBI:57692"/>
    </cofactor>
</comment>
<dbReference type="Gene3D" id="3.50.50.60">
    <property type="entry name" value="FAD/NAD(P)-binding domain"/>
    <property type="match status" value="1"/>
</dbReference>
<gene>
    <name evidence="7" type="ORF">SCLTRI_LOCUS6253</name>
</gene>
<dbReference type="PANTHER" id="PTHR11552">
    <property type="entry name" value="GLUCOSE-METHANOL-CHOLINE GMC OXIDOREDUCTASE"/>
    <property type="match status" value="1"/>
</dbReference>
<comment type="similarity">
    <text evidence="2">Belongs to the GMC oxidoreductase family.</text>
</comment>
<keyword evidence="3" id="KW-0285">Flavoprotein</keyword>
<dbReference type="Proteomes" id="UP000624404">
    <property type="component" value="Unassembled WGS sequence"/>
</dbReference>
<evidence type="ECO:0000256" key="5">
    <source>
        <dbReference type="ARBA" id="ARBA00023002"/>
    </source>
</evidence>
<comment type="caution">
    <text evidence="7">The sequence shown here is derived from an EMBL/GenBank/DDBJ whole genome shotgun (WGS) entry which is preliminary data.</text>
</comment>
<dbReference type="PANTHER" id="PTHR11552:SF210">
    <property type="entry name" value="GLUCOSE-METHANOL-CHOLINE OXIDOREDUCTASE N-TERMINAL DOMAIN-CONTAINING PROTEIN-RELATED"/>
    <property type="match status" value="1"/>
</dbReference>
<dbReference type="SUPFAM" id="SSF51905">
    <property type="entry name" value="FAD/NAD(P)-binding domain"/>
    <property type="match status" value="1"/>
</dbReference>
<sequence length="196" mass="21557">MTILAVDRSRRLKFGNNGWGWAALAPYYKKFYTLSPPSDWETLEHLGIEWINEKRRGTSALIRYHFFGVIQKSLCKAWTDTFRRSGKSTTGDPFSGNSTGACRNADKVNLNTKTRSYGASACGIPALQRPNLHIATAATAYKILFENKSSGIIARGVLASVEGEIKKFDATKKVILAAGVSNTRKLLELPGIGDQN</sequence>
<dbReference type="GO" id="GO:0050660">
    <property type="term" value="F:flavin adenine dinucleotide binding"/>
    <property type="evidence" value="ECO:0007669"/>
    <property type="project" value="InterPro"/>
</dbReference>
<feature type="domain" description="Glucose-methanol-choline oxidoreductase N-terminal" evidence="6">
    <location>
        <begin position="13"/>
        <end position="195"/>
    </location>
</feature>
<dbReference type="AlphaFoldDB" id="A0A8H2ZQ70"/>
<name>A0A8H2ZQ70_9HELO</name>
<dbReference type="EMBL" id="CAJHIA010000021">
    <property type="protein sequence ID" value="CAD6446461.1"/>
    <property type="molecule type" value="Genomic_DNA"/>
</dbReference>
<dbReference type="InterPro" id="IPR027424">
    <property type="entry name" value="Glucose_Oxidase_domain_2"/>
</dbReference>
<accession>A0A8H2ZQ70</accession>